<feature type="domain" description="PPIase cyclophilin-type" evidence="5">
    <location>
        <begin position="59"/>
        <end position="216"/>
    </location>
</feature>
<dbReference type="InterPro" id="IPR044666">
    <property type="entry name" value="Cyclophilin_A-like"/>
</dbReference>
<name>A0A7C4M2T6_UNCC3</name>
<proteinExistence type="inferred from homology"/>
<comment type="caution">
    <text evidence="6">The sequence shown here is derived from an EMBL/GenBank/DDBJ whole genome shotgun (WGS) entry which is preliminary data.</text>
</comment>
<dbReference type="AlphaFoldDB" id="A0A7C4M2T6"/>
<keyword evidence="4" id="KW-1133">Transmembrane helix</keyword>
<sequence>MRAEKSEQKTKKIKKAIKISALTLLVLAILGSGYFTWNKYYKKTSTEGDKKVENNENINNQIAIIETNQGVIKIELFKSEAPKTVENFVKLANEGFYNGVKFHRVIKDFMIQGGDPLSKDESKKDLWGTGDPGYKFDDEPVNRDYKRGIVAMANSGPNTNGSQFFIMHQDNLSLPKSYTIFGNVIEGIEIVDKIANTQTNEKDQPLENMTIEKITIETKEEKIEAPILNQIQSEAQSSGQPVQMEVRDENGNIIDVGNIVTE</sequence>
<dbReference type="PRINTS" id="PR00153">
    <property type="entry name" value="CSAPPISMRASE"/>
</dbReference>
<evidence type="ECO:0000256" key="4">
    <source>
        <dbReference type="SAM" id="Phobius"/>
    </source>
</evidence>
<dbReference type="PROSITE" id="PS00170">
    <property type="entry name" value="CSA_PPIASE_1"/>
    <property type="match status" value="1"/>
</dbReference>
<dbReference type="Gene3D" id="2.40.100.10">
    <property type="entry name" value="Cyclophilin-like"/>
    <property type="match status" value="1"/>
</dbReference>
<gene>
    <name evidence="6" type="ORF">ENT43_00850</name>
</gene>
<comment type="function">
    <text evidence="3">PPIases accelerate the folding of proteins. It catalyzes the cis-trans isomerization of proline imidic peptide bonds in oligopeptides.</text>
</comment>
<dbReference type="EMBL" id="DSYQ01000003">
    <property type="protein sequence ID" value="HGT70792.1"/>
    <property type="molecule type" value="Genomic_DNA"/>
</dbReference>
<keyword evidence="4" id="KW-0472">Membrane</keyword>
<dbReference type="Pfam" id="PF00160">
    <property type="entry name" value="Pro_isomerase"/>
    <property type="match status" value="1"/>
</dbReference>
<feature type="transmembrane region" description="Helical" evidence="4">
    <location>
        <begin position="21"/>
        <end position="37"/>
    </location>
</feature>
<dbReference type="GO" id="GO:0006457">
    <property type="term" value="P:protein folding"/>
    <property type="evidence" value="ECO:0007669"/>
    <property type="project" value="InterPro"/>
</dbReference>
<dbReference type="CDD" id="cd00317">
    <property type="entry name" value="cyclophilin"/>
    <property type="match status" value="1"/>
</dbReference>
<comment type="similarity">
    <text evidence="3">Belongs to the cyclophilin-type PPIase family.</text>
</comment>
<dbReference type="SUPFAM" id="SSF50891">
    <property type="entry name" value="Cyclophilin-like"/>
    <property type="match status" value="1"/>
</dbReference>
<accession>A0A7C4M2T6</accession>
<dbReference type="GO" id="GO:0003755">
    <property type="term" value="F:peptidyl-prolyl cis-trans isomerase activity"/>
    <property type="evidence" value="ECO:0007669"/>
    <property type="project" value="UniProtKB-UniRule"/>
</dbReference>
<dbReference type="InterPro" id="IPR029000">
    <property type="entry name" value="Cyclophilin-like_dom_sf"/>
</dbReference>
<dbReference type="InterPro" id="IPR002130">
    <property type="entry name" value="Cyclophilin-type_PPIase_dom"/>
</dbReference>
<evidence type="ECO:0000256" key="2">
    <source>
        <dbReference type="ARBA" id="ARBA00023235"/>
    </source>
</evidence>
<reference evidence="6" key="1">
    <citation type="journal article" date="2020" name="mSystems">
        <title>Genome- and Community-Level Interaction Insights into Carbon Utilization and Element Cycling Functions of Hydrothermarchaeota in Hydrothermal Sediment.</title>
        <authorList>
            <person name="Zhou Z."/>
            <person name="Liu Y."/>
            <person name="Xu W."/>
            <person name="Pan J."/>
            <person name="Luo Z.H."/>
            <person name="Li M."/>
        </authorList>
    </citation>
    <scope>NUCLEOTIDE SEQUENCE [LARGE SCALE GENOMIC DNA]</scope>
    <source>
        <strain evidence="6">SpSt-579</strain>
    </source>
</reference>
<evidence type="ECO:0000313" key="6">
    <source>
        <dbReference type="EMBL" id="HGT70792.1"/>
    </source>
</evidence>
<dbReference type="PROSITE" id="PS50072">
    <property type="entry name" value="CSA_PPIASE_2"/>
    <property type="match status" value="1"/>
</dbReference>
<dbReference type="EC" id="5.2.1.8" evidence="3"/>
<evidence type="ECO:0000259" key="5">
    <source>
        <dbReference type="PROSITE" id="PS50072"/>
    </source>
</evidence>
<dbReference type="InterPro" id="IPR020892">
    <property type="entry name" value="Cyclophilin-type_PPIase_CS"/>
</dbReference>
<keyword evidence="2 3" id="KW-0413">Isomerase</keyword>
<evidence type="ECO:0000256" key="1">
    <source>
        <dbReference type="ARBA" id="ARBA00023110"/>
    </source>
</evidence>
<keyword evidence="4" id="KW-0812">Transmembrane</keyword>
<dbReference type="PANTHER" id="PTHR45625">
    <property type="entry name" value="PEPTIDYL-PROLYL CIS-TRANS ISOMERASE-RELATED"/>
    <property type="match status" value="1"/>
</dbReference>
<protein>
    <recommendedName>
        <fullName evidence="3">Peptidyl-prolyl cis-trans isomerase</fullName>
        <shortName evidence="3">PPIase</shortName>
        <ecNumber evidence="3">5.2.1.8</ecNumber>
    </recommendedName>
</protein>
<evidence type="ECO:0000256" key="3">
    <source>
        <dbReference type="RuleBase" id="RU363019"/>
    </source>
</evidence>
<comment type="catalytic activity">
    <reaction evidence="3">
        <text>[protein]-peptidylproline (omega=180) = [protein]-peptidylproline (omega=0)</text>
        <dbReference type="Rhea" id="RHEA:16237"/>
        <dbReference type="Rhea" id="RHEA-COMP:10747"/>
        <dbReference type="Rhea" id="RHEA-COMP:10748"/>
        <dbReference type="ChEBI" id="CHEBI:83833"/>
        <dbReference type="ChEBI" id="CHEBI:83834"/>
        <dbReference type="EC" id="5.2.1.8"/>
    </reaction>
</comment>
<organism evidence="6">
    <name type="scientific">candidate division CPR3 bacterium</name>
    <dbReference type="NCBI Taxonomy" id="2268181"/>
    <lineage>
        <taxon>Bacteria</taxon>
        <taxon>Bacteria division CPR3</taxon>
    </lineage>
</organism>
<dbReference type="PANTHER" id="PTHR45625:SF4">
    <property type="entry name" value="PEPTIDYLPROLYL ISOMERASE DOMAIN AND WD REPEAT-CONTAINING PROTEIN 1"/>
    <property type="match status" value="1"/>
</dbReference>
<keyword evidence="1 3" id="KW-0697">Rotamase</keyword>